<feature type="domain" description="Exportin-7/Ran-binding protein 17 TPR repeats" evidence="9">
    <location>
        <begin position="414"/>
        <end position="655"/>
    </location>
</feature>
<evidence type="ECO:0000256" key="6">
    <source>
        <dbReference type="ARBA" id="ARBA00022927"/>
    </source>
</evidence>
<dbReference type="InterPro" id="IPR057947">
    <property type="entry name" value="TPR_XPO7/RBP17"/>
</dbReference>
<dbReference type="InterPro" id="IPR016024">
    <property type="entry name" value="ARM-type_fold"/>
</dbReference>
<dbReference type="Proteomes" id="UP001165080">
    <property type="component" value="Unassembled WGS sequence"/>
</dbReference>
<reference evidence="10 11" key="1">
    <citation type="journal article" date="2023" name="Commun. Biol.">
        <title>Reorganization of the ancestral sex-determining regions during the evolution of trioecy in Pleodorina starrii.</title>
        <authorList>
            <person name="Takahashi K."/>
            <person name="Suzuki S."/>
            <person name="Kawai-Toyooka H."/>
            <person name="Yamamoto K."/>
            <person name="Hamaji T."/>
            <person name="Ootsuki R."/>
            <person name="Yamaguchi H."/>
            <person name="Kawachi M."/>
            <person name="Higashiyama T."/>
            <person name="Nozaki H."/>
        </authorList>
    </citation>
    <scope>NUCLEOTIDE SEQUENCE [LARGE SCALE GENOMIC DNA]</scope>
    <source>
        <strain evidence="10 11">NIES-4479</strain>
    </source>
</reference>
<gene>
    <name evidence="10" type="primary">PLEST009929</name>
    <name evidence="10" type="ORF">PLESTB_001027600</name>
</gene>
<dbReference type="InterPro" id="IPR001494">
    <property type="entry name" value="Importin-beta_N"/>
</dbReference>
<dbReference type="GO" id="GO:0031267">
    <property type="term" value="F:small GTPase binding"/>
    <property type="evidence" value="ECO:0007669"/>
    <property type="project" value="InterPro"/>
</dbReference>
<dbReference type="GO" id="GO:0005737">
    <property type="term" value="C:cytoplasm"/>
    <property type="evidence" value="ECO:0007669"/>
    <property type="project" value="UniProtKB-SubCell"/>
</dbReference>
<evidence type="ECO:0000256" key="3">
    <source>
        <dbReference type="ARBA" id="ARBA00009466"/>
    </source>
</evidence>
<keyword evidence="6" id="KW-0653">Protein transport</keyword>
<comment type="similarity">
    <text evidence="3">Belongs to the exportin family.</text>
</comment>
<keyword evidence="7" id="KW-0539">Nucleus</keyword>
<dbReference type="PANTHER" id="PTHR12596:SF2">
    <property type="entry name" value="EXPORTIN-7 ISOFORM X1"/>
    <property type="match status" value="1"/>
</dbReference>
<dbReference type="AlphaFoldDB" id="A0A9W6BQL3"/>
<dbReference type="FunFam" id="1.25.10.10:FF:000158">
    <property type="entry name" value="ARM repeat superfamily protein"/>
    <property type="match status" value="1"/>
</dbReference>
<protein>
    <submittedName>
        <fullName evidence="10">Uncharacterized protein</fullName>
    </submittedName>
</protein>
<dbReference type="Pfam" id="PF25795">
    <property type="entry name" value="TPR_XPO7"/>
    <property type="match status" value="1"/>
</dbReference>
<dbReference type="SUPFAM" id="SSF48371">
    <property type="entry name" value="ARM repeat"/>
    <property type="match status" value="1"/>
</dbReference>
<comment type="caution">
    <text evidence="10">The sequence shown here is derived from an EMBL/GenBank/DDBJ whole genome shotgun (WGS) entry which is preliminary data.</text>
</comment>
<keyword evidence="11" id="KW-1185">Reference proteome</keyword>
<dbReference type="PANTHER" id="PTHR12596">
    <property type="entry name" value="EXPORTIN 4,7-RELATED"/>
    <property type="match status" value="1"/>
</dbReference>
<dbReference type="InterPro" id="IPR011989">
    <property type="entry name" value="ARM-like"/>
</dbReference>
<accession>A0A9W6BQL3</accession>
<evidence type="ECO:0000313" key="11">
    <source>
        <dbReference type="Proteomes" id="UP001165080"/>
    </source>
</evidence>
<dbReference type="InterPro" id="IPR044189">
    <property type="entry name" value="XPO4/7-like"/>
</dbReference>
<keyword evidence="5" id="KW-0963">Cytoplasm</keyword>
<evidence type="ECO:0000256" key="7">
    <source>
        <dbReference type="ARBA" id="ARBA00023242"/>
    </source>
</evidence>
<proteinExistence type="inferred from homology"/>
<evidence type="ECO:0000259" key="8">
    <source>
        <dbReference type="Pfam" id="PF03810"/>
    </source>
</evidence>
<evidence type="ECO:0000256" key="5">
    <source>
        <dbReference type="ARBA" id="ARBA00022490"/>
    </source>
</evidence>
<dbReference type="GO" id="GO:0005643">
    <property type="term" value="C:nuclear pore"/>
    <property type="evidence" value="ECO:0007669"/>
    <property type="project" value="TreeGrafter"/>
</dbReference>
<evidence type="ECO:0000256" key="4">
    <source>
        <dbReference type="ARBA" id="ARBA00022448"/>
    </source>
</evidence>
<organism evidence="10 11">
    <name type="scientific">Pleodorina starrii</name>
    <dbReference type="NCBI Taxonomy" id="330485"/>
    <lineage>
        <taxon>Eukaryota</taxon>
        <taxon>Viridiplantae</taxon>
        <taxon>Chlorophyta</taxon>
        <taxon>core chlorophytes</taxon>
        <taxon>Chlorophyceae</taxon>
        <taxon>CS clade</taxon>
        <taxon>Chlamydomonadales</taxon>
        <taxon>Volvocaceae</taxon>
        <taxon>Pleodorina</taxon>
    </lineage>
</organism>
<evidence type="ECO:0000313" key="10">
    <source>
        <dbReference type="EMBL" id="GLC55776.1"/>
    </source>
</evidence>
<evidence type="ECO:0000256" key="1">
    <source>
        <dbReference type="ARBA" id="ARBA00004123"/>
    </source>
</evidence>
<dbReference type="OrthoDB" id="244158at2759"/>
<dbReference type="GO" id="GO:0005049">
    <property type="term" value="F:nuclear export signal receptor activity"/>
    <property type="evidence" value="ECO:0007669"/>
    <property type="project" value="InterPro"/>
</dbReference>
<feature type="domain" description="Importin N-terminal" evidence="8">
    <location>
        <begin position="30"/>
        <end position="91"/>
    </location>
</feature>
<name>A0A9W6BQL3_9CHLO</name>
<keyword evidence="4" id="KW-0813">Transport</keyword>
<dbReference type="Gene3D" id="1.25.10.10">
    <property type="entry name" value="Leucine-rich Repeat Variant"/>
    <property type="match status" value="2"/>
</dbReference>
<evidence type="ECO:0000256" key="2">
    <source>
        <dbReference type="ARBA" id="ARBA00004496"/>
    </source>
</evidence>
<comment type="subcellular location">
    <subcellularLocation>
        <location evidence="2">Cytoplasm</location>
    </subcellularLocation>
    <subcellularLocation>
        <location evidence="1">Nucleus</location>
    </subcellularLocation>
</comment>
<evidence type="ECO:0000259" key="9">
    <source>
        <dbReference type="Pfam" id="PF25795"/>
    </source>
</evidence>
<dbReference type="Pfam" id="PF03810">
    <property type="entry name" value="IBN_N"/>
    <property type="match status" value="1"/>
</dbReference>
<dbReference type="EMBL" id="BRXU01000014">
    <property type="protein sequence ID" value="GLC55776.1"/>
    <property type="molecule type" value="Genomic_DNA"/>
</dbReference>
<sequence>MDLQQLPQFEALCERLYNAQSQAERTQMEQMLGVFGQSTEHVPALKTVLDNSRSPYAQLLASSSLTKLLSEHSLNPSVRADMKNYFLQYLDSNCATLEHFVSSSLVTLLCRTAKLGWFDADTHRAIVDDAKHFLEKGTPAHYLVGLRILNTIVQEMNQATPGRTLTQHRKAAVNFRDTALLRAFQVSLLALQELTARMADDKLKAEGLNLALACLSFDFVGTCLDESSEELCTIQVPSSWRPAIEDPATLQLFLDLYSACQPPLSSTALECMVRLASVRRSLFTSEGERLRFLNRLVSATRSILDPAARGRLAQHENFHGLCRLLGRLKTNYQLSELVSVDNYNDWIQSVAQLTIYALQQWEWCGSSCYYLLGLWSRLVSSMPYLKGDSPSLLEGNVPNITQAYVTSRLESVQRCATNPALDDMLDTEDALAEQLDSLPYLMRYQYDRSAQYLTTLMDPAIEFYKQASQQPLPGHQLSLLEGQLTWLVYITGAVIKGRLATSTNADSQETLDGDLAARVFALLRVADEGLHTSRYSERSRQRLDVAFLHFLQCFRKVYIGEQVMHSSKVYTRLAERLGLEDHSAILSVMLGKIGTNLRVYGASEELVHLSLVLFQELAAGYMSGKLLMKLDAVAQLLVAHTSEHYAFLDAPANGRNRTTYYSTLARLLFMEDTPGRFRAFVLPLHQVLLQLGQAVSAAPSVAALRQAVPVARVGGLFRDLRGIASATATRRTYGFMFEWLYPQHMPTILKCLEAWSDVPALTTPLLKFIAEFCFNKSQRLTFDSSSPNGILLFREVSKVVVTYANSLALTGPQAGGGGAGGTGGTGATGAGTGGAKGGSAVYDTRYKGIWVCLLSLARAMSGNYVNFGVFDLYGDPALKDALDAALRMVLSVPLADLLAFRKLAKAYFALMEVLAAGHAGVVAAQDTRTFVFLMSSLEMGLKSLDVSVSSSCASAVDNLASFFWRHVASAAAGHPEASVGLTGGPGGLGSGAPVHGAQQMAQHVGQHPNIFPELLRTLFEIVMFEECSNQWSLSRPMLALVLINGNMYNDIKAGLIASQPPERQAHLASCLNKLMVDVSPSLDPKNKDRFTQNLTVLRHEYRSKT</sequence>
<dbReference type="GO" id="GO:0006611">
    <property type="term" value="P:protein export from nucleus"/>
    <property type="evidence" value="ECO:0007669"/>
    <property type="project" value="TreeGrafter"/>
</dbReference>